<feature type="transmembrane region" description="Helical" evidence="7">
    <location>
        <begin position="461"/>
        <end position="480"/>
    </location>
</feature>
<name>A0A146K2Q1_9EUKA</name>
<feature type="transmembrane region" description="Helical" evidence="7">
    <location>
        <begin position="46"/>
        <end position="69"/>
    </location>
</feature>
<evidence type="ECO:0000256" key="5">
    <source>
        <dbReference type="ARBA" id="ARBA00023136"/>
    </source>
</evidence>
<reference evidence="8" key="1">
    <citation type="submission" date="2015-07" db="EMBL/GenBank/DDBJ databases">
        <title>Adaptation to a free-living lifestyle via gene acquisitions in the diplomonad Trepomonas sp. PC1.</title>
        <authorList>
            <person name="Xu F."/>
            <person name="Jerlstrom-Hultqvist J."/>
            <person name="Kolisko M."/>
            <person name="Simpson A.G.B."/>
            <person name="Roger A.J."/>
            <person name="Svard S.G."/>
            <person name="Andersson J.O."/>
        </authorList>
    </citation>
    <scope>NUCLEOTIDE SEQUENCE</scope>
    <source>
        <strain evidence="8">PC1</strain>
    </source>
</reference>
<dbReference type="GO" id="GO:0005886">
    <property type="term" value="C:plasma membrane"/>
    <property type="evidence" value="ECO:0007669"/>
    <property type="project" value="UniProtKB-SubCell"/>
</dbReference>
<dbReference type="PANTHER" id="PTHR43823:SF3">
    <property type="entry name" value="MULTIDRUG EXPORT PROTEIN MEPA"/>
    <property type="match status" value="1"/>
</dbReference>
<dbReference type="EMBL" id="GDID01006640">
    <property type="protein sequence ID" value="JAP89966.1"/>
    <property type="molecule type" value="Transcribed_RNA"/>
</dbReference>
<feature type="transmembrane region" description="Helical" evidence="7">
    <location>
        <begin position="195"/>
        <end position="214"/>
    </location>
</feature>
<gene>
    <name evidence="8" type="ORF">TPC1_30539</name>
</gene>
<keyword evidence="5 7" id="KW-0472">Membrane</keyword>
<evidence type="ECO:0000256" key="7">
    <source>
        <dbReference type="SAM" id="Phobius"/>
    </source>
</evidence>
<evidence type="ECO:0000256" key="3">
    <source>
        <dbReference type="ARBA" id="ARBA00022692"/>
    </source>
</evidence>
<comment type="subcellular location">
    <subcellularLocation>
        <location evidence="1">Cell membrane</location>
        <topology evidence="1">Multi-pass membrane protein</topology>
    </subcellularLocation>
</comment>
<evidence type="ECO:0000256" key="4">
    <source>
        <dbReference type="ARBA" id="ARBA00022989"/>
    </source>
</evidence>
<dbReference type="InterPro" id="IPR051327">
    <property type="entry name" value="MATE_MepA_subfamily"/>
</dbReference>
<sequence length="565" mass="64045">ADTTSYRSLSDASTAMTGGSGIEKYEHNLLMLNIPKLVATEIIPEAFLLMLKTISCIVGIHLISHFIGFSQAEQICAIEPFLMIFAHVIPNAIVISGIAQVFVHLQRKQFGAANVYLMSTTAVYFLFTLIVTIIAAVVAEQLLATLQLDPETIIFFKINLFCAFIGESGTFLVNHILDCEKRRINIVASQATQSVLYMLILYSGFSVMNSMSIVSTSDMLQFAAIARVVSQAIPNLYFMIQFFTKSTDKQLALELGRLNPVRWPLIWIIIKNTGLYFMKTLYDPLVALLIVLTYAQEYRGNNAYSHHSYIAWFMYYQFSKLSNCFNESTYKNLKHPFEMNLKISRLDRLFQLLTSGHLQQMVYSIIMVGLTYWVAQPVLKVMFAPDEDEYTQFFEISQICKIASVTGLVQTGFIQSLIVGEITSSQSMLYIIYFGQYLMVIALIVTMFLMKGAYQYVEFQLYSQLAQGLIGWMLYLITVLKYRRIIAQNIEVMNNEKLDDVQNEDQLLDLEPMDILTEVKDDSKKQFTSDLDNEGVGGPAYSLMSQGNKSNEKTTSKSNEKISSK</sequence>
<protein>
    <recommendedName>
        <fullName evidence="9">DinF protein</fullName>
    </recommendedName>
</protein>
<feature type="transmembrane region" description="Helical" evidence="7">
    <location>
        <begin position="154"/>
        <end position="174"/>
    </location>
</feature>
<feature type="transmembrane region" description="Helical" evidence="7">
    <location>
        <begin position="430"/>
        <end position="449"/>
    </location>
</feature>
<feature type="transmembrane region" description="Helical" evidence="7">
    <location>
        <begin position="115"/>
        <end position="139"/>
    </location>
</feature>
<feature type="non-terminal residue" evidence="8">
    <location>
        <position position="1"/>
    </location>
</feature>
<feature type="transmembrane region" description="Helical" evidence="7">
    <location>
        <begin position="81"/>
        <end position="103"/>
    </location>
</feature>
<feature type="region of interest" description="Disordered" evidence="6">
    <location>
        <begin position="526"/>
        <end position="565"/>
    </location>
</feature>
<accession>A0A146K2Q1</accession>
<proteinExistence type="predicted"/>
<keyword evidence="4 7" id="KW-1133">Transmembrane helix</keyword>
<evidence type="ECO:0000256" key="6">
    <source>
        <dbReference type="SAM" id="MobiDB-lite"/>
    </source>
</evidence>
<evidence type="ECO:0008006" key="9">
    <source>
        <dbReference type="Google" id="ProtNLM"/>
    </source>
</evidence>
<feature type="compositionally biased region" description="Basic and acidic residues" evidence="6">
    <location>
        <begin position="550"/>
        <end position="565"/>
    </location>
</feature>
<evidence type="ECO:0000256" key="2">
    <source>
        <dbReference type="ARBA" id="ARBA00022475"/>
    </source>
</evidence>
<keyword evidence="2" id="KW-1003">Cell membrane</keyword>
<organism evidence="8">
    <name type="scientific">Trepomonas sp. PC1</name>
    <dbReference type="NCBI Taxonomy" id="1076344"/>
    <lineage>
        <taxon>Eukaryota</taxon>
        <taxon>Metamonada</taxon>
        <taxon>Diplomonadida</taxon>
        <taxon>Hexamitidae</taxon>
        <taxon>Hexamitinae</taxon>
        <taxon>Trepomonas</taxon>
    </lineage>
</organism>
<keyword evidence="3 7" id="KW-0812">Transmembrane</keyword>
<dbReference type="AlphaFoldDB" id="A0A146K2Q1"/>
<dbReference type="PANTHER" id="PTHR43823">
    <property type="entry name" value="SPORULATION PROTEIN YKVU"/>
    <property type="match status" value="1"/>
</dbReference>
<evidence type="ECO:0000256" key="1">
    <source>
        <dbReference type="ARBA" id="ARBA00004651"/>
    </source>
</evidence>
<evidence type="ECO:0000313" key="8">
    <source>
        <dbReference type="EMBL" id="JAP89966.1"/>
    </source>
</evidence>